<keyword evidence="5" id="KW-0067">ATP-binding</keyword>
<keyword evidence="4" id="KW-0418">Kinase</keyword>
<organism evidence="7">
    <name type="scientific">Menopon gallinae</name>
    <name type="common">poultry shaft louse</name>
    <dbReference type="NCBI Taxonomy" id="328185"/>
    <lineage>
        <taxon>Eukaryota</taxon>
        <taxon>Metazoa</taxon>
        <taxon>Ecdysozoa</taxon>
        <taxon>Arthropoda</taxon>
        <taxon>Hexapoda</taxon>
        <taxon>Insecta</taxon>
        <taxon>Pterygota</taxon>
        <taxon>Neoptera</taxon>
        <taxon>Paraneoptera</taxon>
        <taxon>Psocodea</taxon>
        <taxon>Troctomorpha</taxon>
        <taxon>Phthiraptera</taxon>
        <taxon>Amblycera</taxon>
        <taxon>Menoponidae</taxon>
        <taxon>Menopon</taxon>
    </lineage>
</organism>
<keyword evidence="1" id="KW-0723">Serine/threonine-protein kinase</keyword>
<dbReference type="InterPro" id="IPR000719">
    <property type="entry name" value="Prot_kinase_dom"/>
</dbReference>
<proteinExistence type="predicted"/>
<dbReference type="PROSITE" id="PS00108">
    <property type="entry name" value="PROTEIN_KINASE_ST"/>
    <property type="match status" value="1"/>
</dbReference>
<keyword evidence="2" id="KW-0808">Transferase</keyword>
<gene>
    <name evidence="7" type="ORF">PYX00_011696</name>
</gene>
<evidence type="ECO:0000256" key="4">
    <source>
        <dbReference type="ARBA" id="ARBA00022777"/>
    </source>
</evidence>
<dbReference type="GO" id="GO:0005524">
    <property type="term" value="F:ATP binding"/>
    <property type="evidence" value="ECO:0007669"/>
    <property type="project" value="UniProtKB-KW"/>
</dbReference>
<reference evidence="7" key="1">
    <citation type="journal article" date="2024" name="Gigascience">
        <title>Chromosome-level genome of the poultry shaft louse Menopon gallinae provides insight into the host-switching and adaptive evolution of parasitic lice.</title>
        <authorList>
            <person name="Xu Y."/>
            <person name="Ma L."/>
            <person name="Liu S."/>
            <person name="Liang Y."/>
            <person name="Liu Q."/>
            <person name="He Z."/>
            <person name="Tian L."/>
            <person name="Duan Y."/>
            <person name="Cai W."/>
            <person name="Li H."/>
            <person name="Song F."/>
        </authorList>
    </citation>
    <scope>NUCLEOTIDE SEQUENCE</scope>
    <source>
        <strain evidence="7">Cailab_2023a</strain>
    </source>
</reference>
<dbReference type="SMART" id="SM00220">
    <property type="entry name" value="S_TKc"/>
    <property type="match status" value="1"/>
</dbReference>
<evidence type="ECO:0000256" key="3">
    <source>
        <dbReference type="ARBA" id="ARBA00022741"/>
    </source>
</evidence>
<evidence type="ECO:0000256" key="1">
    <source>
        <dbReference type="ARBA" id="ARBA00022527"/>
    </source>
</evidence>
<keyword evidence="3" id="KW-0547">Nucleotide-binding</keyword>
<dbReference type="SUPFAM" id="SSF56112">
    <property type="entry name" value="Protein kinase-like (PK-like)"/>
    <property type="match status" value="1"/>
</dbReference>
<evidence type="ECO:0000256" key="2">
    <source>
        <dbReference type="ARBA" id="ARBA00022679"/>
    </source>
</evidence>
<dbReference type="PANTHER" id="PTHR24346:SF82">
    <property type="entry name" value="KP78A-RELATED"/>
    <property type="match status" value="1"/>
</dbReference>
<dbReference type="PANTHER" id="PTHR24346">
    <property type="entry name" value="MAP/MICROTUBULE AFFINITY-REGULATING KINASE"/>
    <property type="match status" value="1"/>
</dbReference>
<dbReference type="Gene3D" id="1.10.510.10">
    <property type="entry name" value="Transferase(Phosphotransferase) domain 1"/>
    <property type="match status" value="1"/>
</dbReference>
<dbReference type="Pfam" id="PF00069">
    <property type="entry name" value="Pkinase"/>
    <property type="match status" value="1"/>
</dbReference>
<dbReference type="AlphaFoldDB" id="A0AAW2H857"/>
<dbReference type="GO" id="GO:0004674">
    <property type="term" value="F:protein serine/threonine kinase activity"/>
    <property type="evidence" value="ECO:0007669"/>
    <property type="project" value="UniProtKB-KW"/>
</dbReference>
<dbReference type="GO" id="GO:0005737">
    <property type="term" value="C:cytoplasm"/>
    <property type="evidence" value="ECO:0007669"/>
    <property type="project" value="TreeGrafter"/>
</dbReference>
<accession>A0AAW2H857</accession>
<protein>
    <recommendedName>
        <fullName evidence="6">Protein kinase domain-containing protein</fullName>
    </recommendedName>
</protein>
<dbReference type="InterPro" id="IPR011009">
    <property type="entry name" value="Kinase-like_dom_sf"/>
</dbReference>
<sequence length="296" mass="32998">MGVCHRDIKADNLLIDENGNLLLADFGFATLYVYKGRRRTMRSVAGSYMYMAPEVLRGRYEGDRADVWSCGLVLLMMHAGALAWDEPTMEDPRFEAYAKLKYHNYSPFNKVPFAVLSLIKRMLAIDPARRIQVGEIERNEWFAAENALMDENGLCADRARLARHMEAQSTEIVFSQPGAVQCNLRTGFVLSQPVTADNAPSLRRIYVFRDEKTVIAKIRALLAENVVQHVVEDSVIAFSTADRKRGVLSGEICTKSIVDVCCVTFSKLRGCSLEFKTLVAILVAGIKAAFPHNAAA</sequence>
<dbReference type="PROSITE" id="PS50011">
    <property type="entry name" value="PROTEIN_KINASE_DOM"/>
    <property type="match status" value="1"/>
</dbReference>
<evidence type="ECO:0000313" key="7">
    <source>
        <dbReference type="EMBL" id="KAL0265979.1"/>
    </source>
</evidence>
<name>A0AAW2H857_9NEOP</name>
<evidence type="ECO:0000256" key="5">
    <source>
        <dbReference type="ARBA" id="ARBA00022840"/>
    </source>
</evidence>
<comment type="caution">
    <text evidence="7">The sequence shown here is derived from an EMBL/GenBank/DDBJ whole genome shotgun (WGS) entry which is preliminary data.</text>
</comment>
<evidence type="ECO:0000259" key="6">
    <source>
        <dbReference type="PROSITE" id="PS50011"/>
    </source>
</evidence>
<dbReference type="EMBL" id="JARGDH010000006">
    <property type="protein sequence ID" value="KAL0265979.1"/>
    <property type="molecule type" value="Genomic_DNA"/>
</dbReference>
<dbReference type="InterPro" id="IPR008271">
    <property type="entry name" value="Ser/Thr_kinase_AS"/>
</dbReference>
<dbReference type="GO" id="GO:0035556">
    <property type="term" value="P:intracellular signal transduction"/>
    <property type="evidence" value="ECO:0007669"/>
    <property type="project" value="TreeGrafter"/>
</dbReference>
<feature type="domain" description="Protein kinase" evidence="6">
    <location>
        <begin position="1"/>
        <end position="142"/>
    </location>
</feature>